<dbReference type="EMBL" id="QHKO01000001">
    <property type="protein sequence ID" value="RAL25403.1"/>
    <property type="molecule type" value="Genomic_DNA"/>
</dbReference>
<feature type="region of interest" description="Disordered" evidence="1">
    <location>
        <begin position="95"/>
        <end position="118"/>
    </location>
</feature>
<accession>A0A328CEL9</accession>
<dbReference type="RefSeq" id="WP_111728575.1">
    <property type="nucleotide sequence ID" value="NZ_QHKO01000001.1"/>
</dbReference>
<name>A0A328CEL9_9DELT</name>
<comment type="caution">
    <text evidence="2">The sequence shown here is derived from an EMBL/GenBank/DDBJ whole genome shotgun (WGS) entry which is preliminary data.</text>
</comment>
<dbReference type="OrthoDB" id="5513095at2"/>
<gene>
    <name evidence="2" type="ORF">DL240_04110</name>
</gene>
<dbReference type="AlphaFoldDB" id="A0A328CEL9"/>
<evidence type="ECO:0000256" key="1">
    <source>
        <dbReference type="SAM" id="MobiDB-lite"/>
    </source>
</evidence>
<organism evidence="2 3">
    <name type="scientific">Lujinxingia litoralis</name>
    <dbReference type="NCBI Taxonomy" id="2211119"/>
    <lineage>
        <taxon>Bacteria</taxon>
        <taxon>Deltaproteobacteria</taxon>
        <taxon>Bradymonadales</taxon>
        <taxon>Lujinxingiaceae</taxon>
        <taxon>Lujinxingia</taxon>
    </lineage>
</organism>
<reference evidence="2 3" key="1">
    <citation type="submission" date="2018-05" db="EMBL/GenBank/DDBJ databases">
        <title>Lujinxingia marina gen. nov. sp. nov., a new facultative anaerobic member of the class Deltaproteobacteria, and proposal of Lujinxingaceae fam. nov.</title>
        <authorList>
            <person name="Li C.-M."/>
        </authorList>
    </citation>
    <scope>NUCLEOTIDE SEQUENCE [LARGE SCALE GENOMIC DNA]</scope>
    <source>
        <strain evidence="2 3">B210</strain>
    </source>
</reference>
<evidence type="ECO:0000313" key="3">
    <source>
        <dbReference type="Proteomes" id="UP000249169"/>
    </source>
</evidence>
<dbReference type="Proteomes" id="UP000249169">
    <property type="component" value="Unassembled WGS sequence"/>
</dbReference>
<feature type="compositionally biased region" description="Pro residues" evidence="1">
    <location>
        <begin position="96"/>
        <end position="108"/>
    </location>
</feature>
<proteinExistence type="predicted"/>
<keyword evidence="3" id="KW-1185">Reference proteome</keyword>
<evidence type="ECO:0000313" key="2">
    <source>
        <dbReference type="EMBL" id="RAL25403.1"/>
    </source>
</evidence>
<protein>
    <submittedName>
        <fullName evidence="2">Uncharacterized protein</fullName>
    </submittedName>
</protein>
<sequence>MHFLALIALSSAAAIEPHCPTTFDWPRPAVERRWNELLPTLSLSVTTAAERTARFDAQARDPMAAFGGLHPESAIHHARERRPSAWFLSASWHAPGAPPAPAPQPSIPGTPSDPSGPDALLQACLTLVTLDDPAAWLMLAPDQALDHWMQLQVLRTWLAGVPARGGAQ</sequence>